<dbReference type="EMBL" id="CAJVPZ010103052">
    <property type="protein sequence ID" value="CAG8823000.1"/>
    <property type="molecule type" value="Genomic_DNA"/>
</dbReference>
<comment type="caution">
    <text evidence="1">The sequence shown here is derived from an EMBL/GenBank/DDBJ whole genome shotgun (WGS) entry which is preliminary data.</text>
</comment>
<evidence type="ECO:0000313" key="1">
    <source>
        <dbReference type="EMBL" id="CAG8823000.1"/>
    </source>
</evidence>
<name>A0A9N9PG36_9GLOM</name>
<dbReference type="AlphaFoldDB" id="A0A9N9PG36"/>
<accession>A0A9N9PG36</accession>
<organism evidence="1 2">
    <name type="scientific">Racocetra fulgida</name>
    <dbReference type="NCBI Taxonomy" id="60492"/>
    <lineage>
        <taxon>Eukaryota</taxon>
        <taxon>Fungi</taxon>
        <taxon>Fungi incertae sedis</taxon>
        <taxon>Mucoromycota</taxon>
        <taxon>Glomeromycotina</taxon>
        <taxon>Glomeromycetes</taxon>
        <taxon>Diversisporales</taxon>
        <taxon>Gigasporaceae</taxon>
        <taxon>Racocetra</taxon>
    </lineage>
</organism>
<feature type="non-terminal residue" evidence="1">
    <location>
        <position position="57"/>
    </location>
</feature>
<sequence length="57" mass="6523">LGKDSIDTTRLAKNKKKLEGLPMNHLSIFTINVAEDFVEFHSIYKESGLYKVLLLDQ</sequence>
<feature type="non-terminal residue" evidence="1">
    <location>
        <position position="1"/>
    </location>
</feature>
<keyword evidence="2" id="KW-1185">Reference proteome</keyword>
<proteinExistence type="predicted"/>
<evidence type="ECO:0000313" key="2">
    <source>
        <dbReference type="Proteomes" id="UP000789396"/>
    </source>
</evidence>
<gene>
    <name evidence="1" type="ORF">RFULGI_LOCUS19807</name>
</gene>
<dbReference type="Proteomes" id="UP000789396">
    <property type="component" value="Unassembled WGS sequence"/>
</dbReference>
<protein>
    <submittedName>
        <fullName evidence="1">14628_t:CDS:1</fullName>
    </submittedName>
</protein>
<reference evidence="1" key="1">
    <citation type="submission" date="2021-06" db="EMBL/GenBank/DDBJ databases">
        <authorList>
            <person name="Kallberg Y."/>
            <person name="Tangrot J."/>
            <person name="Rosling A."/>
        </authorList>
    </citation>
    <scope>NUCLEOTIDE SEQUENCE</scope>
    <source>
        <strain evidence="1">IN212</strain>
    </source>
</reference>